<dbReference type="Proteomes" id="UP000029120">
    <property type="component" value="Unassembled WGS sequence"/>
</dbReference>
<evidence type="ECO:0000313" key="1">
    <source>
        <dbReference type="EMBL" id="KFK24490.1"/>
    </source>
</evidence>
<accession>A0A087G3N8</accession>
<dbReference type="EMBL" id="KL968323">
    <property type="protein sequence ID" value="KFK24490.1"/>
    <property type="molecule type" value="Genomic_DNA"/>
</dbReference>
<dbReference type="Gramene" id="KFK24490">
    <property type="protein sequence ID" value="KFK24490"/>
    <property type="gene ID" value="AALP_AAs41788U000100"/>
</dbReference>
<protein>
    <submittedName>
        <fullName evidence="1">Uncharacterized protein</fullName>
    </submittedName>
</protein>
<dbReference type="AlphaFoldDB" id="A0A087G3N8"/>
<sequence length="52" mass="5777">MLADLTEHYAAAASTSAKPVQKIVARLLYTSFTRTQGIYLVLRLSDYVNTTL</sequence>
<name>A0A087G3N8_ARAAL</name>
<reference evidence="2" key="1">
    <citation type="journal article" date="2015" name="Nat. Plants">
        <title>Genome expansion of Arabis alpina linked with retrotransposition and reduced symmetric DNA methylation.</title>
        <authorList>
            <person name="Willing E.M."/>
            <person name="Rawat V."/>
            <person name="Mandakova T."/>
            <person name="Maumus F."/>
            <person name="James G.V."/>
            <person name="Nordstroem K.J."/>
            <person name="Becker C."/>
            <person name="Warthmann N."/>
            <person name="Chica C."/>
            <person name="Szarzynska B."/>
            <person name="Zytnicki M."/>
            <person name="Albani M.C."/>
            <person name="Kiefer C."/>
            <person name="Bergonzi S."/>
            <person name="Castaings L."/>
            <person name="Mateos J.L."/>
            <person name="Berns M.C."/>
            <person name="Bujdoso N."/>
            <person name="Piofczyk T."/>
            <person name="de Lorenzo L."/>
            <person name="Barrero-Sicilia C."/>
            <person name="Mateos I."/>
            <person name="Piednoel M."/>
            <person name="Hagmann J."/>
            <person name="Chen-Min-Tao R."/>
            <person name="Iglesias-Fernandez R."/>
            <person name="Schuster S.C."/>
            <person name="Alonso-Blanco C."/>
            <person name="Roudier F."/>
            <person name="Carbonero P."/>
            <person name="Paz-Ares J."/>
            <person name="Davis S.J."/>
            <person name="Pecinka A."/>
            <person name="Quesneville H."/>
            <person name="Colot V."/>
            <person name="Lysak M.A."/>
            <person name="Weigel D."/>
            <person name="Coupland G."/>
            <person name="Schneeberger K."/>
        </authorList>
    </citation>
    <scope>NUCLEOTIDE SEQUENCE [LARGE SCALE GENOMIC DNA]</scope>
    <source>
        <strain evidence="2">cv. Pajares</strain>
    </source>
</reference>
<proteinExistence type="predicted"/>
<gene>
    <name evidence="1" type="ORF">AALP_AAs41788U000100</name>
</gene>
<keyword evidence="2" id="KW-1185">Reference proteome</keyword>
<organism evidence="1 2">
    <name type="scientific">Arabis alpina</name>
    <name type="common">Alpine rock-cress</name>
    <dbReference type="NCBI Taxonomy" id="50452"/>
    <lineage>
        <taxon>Eukaryota</taxon>
        <taxon>Viridiplantae</taxon>
        <taxon>Streptophyta</taxon>
        <taxon>Embryophyta</taxon>
        <taxon>Tracheophyta</taxon>
        <taxon>Spermatophyta</taxon>
        <taxon>Magnoliopsida</taxon>
        <taxon>eudicotyledons</taxon>
        <taxon>Gunneridae</taxon>
        <taxon>Pentapetalae</taxon>
        <taxon>rosids</taxon>
        <taxon>malvids</taxon>
        <taxon>Brassicales</taxon>
        <taxon>Brassicaceae</taxon>
        <taxon>Arabideae</taxon>
        <taxon>Arabis</taxon>
    </lineage>
</organism>
<evidence type="ECO:0000313" key="2">
    <source>
        <dbReference type="Proteomes" id="UP000029120"/>
    </source>
</evidence>